<protein>
    <submittedName>
        <fullName evidence="5">Glycosyl transferase, family 2 domain protein</fullName>
        <ecNumber evidence="5">2.-.-.-</ecNumber>
    </submittedName>
</protein>
<dbReference type="EMBL" id="AUZY01004926">
    <property type="protein sequence ID" value="EQD61203.1"/>
    <property type="molecule type" value="Genomic_DNA"/>
</dbReference>
<keyword evidence="3 5" id="KW-0808">Transferase</keyword>
<proteinExistence type="inferred from homology"/>
<dbReference type="PANTHER" id="PTHR43179">
    <property type="entry name" value="RHAMNOSYLTRANSFERASE WBBL"/>
    <property type="match status" value="1"/>
</dbReference>
<organism evidence="5">
    <name type="scientific">mine drainage metagenome</name>
    <dbReference type="NCBI Taxonomy" id="410659"/>
    <lineage>
        <taxon>unclassified sequences</taxon>
        <taxon>metagenomes</taxon>
        <taxon>ecological metagenomes</taxon>
    </lineage>
</organism>
<reference evidence="5" key="1">
    <citation type="submission" date="2013-08" db="EMBL/GenBank/DDBJ databases">
        <authorList>
            <person name="Mendez C."/>
            <person name="Richter M."/>
            <person name="Ferrer M."/>
            <person name="Sanchez J."/>
        </authorList>
    </citation>
    <scope>NUCLEOTIDE SEQUENCE</scope>
</reference>
<comment type="similarity">
    <text evidence="1">Belongs to the glycosyltransferase 2 family.</text>
</comment>
<dbReference type="SUPFAM" id="SSF53448">
    <property type="entry name" value="Nucleotide-diphospho-sugar transferases"/>
    <property type="match status" value="1"/>
</dbReference>
<evidence type="ECO:0000259" key="4">
    <source>
        <dbReference type="Pfam" id="PF00535"/>
    </source>
</evidence>
<dbReference type="GO" id="GO:0016757">
    <property type="term" value="F:glycosyltransferase activity"/>
    <property type="evidence" value="ECO:0007669"/>
    <property type="project" value="UniProtKB-KW"/>
</dbReference>
<comment type="caution">
    <text evidence="5">The sequence shown here is derived from an EMBL/GenBank/DDBJ whole genome shotgun (WGS) entry which is preliminary data.</text>
</comment>
<dbReference type="AlphaFoldDB" id="T1AXY1"/>
<feature type="non-terminal residue" evidence="5">
    <location>
        <position position="193"/>
    </location>
</feature>
<gene>
    <name evidence="5" type="ORF">B1B_07713</name>
</gene>
<dbReference type="PANTHER" id="PTHR43179:SF12">
    <property type="entry name" value="GALACTOFURANOSYLTRANSFERASE GLFT2"/>
    <property type="match status" value="1"/>
</dbReference>
<evidence type="ECO:0000256" key="2">
    <source>
        <dbReference type="ARBA" id="ARBA00022676"/>
    </source>
</evidence>
<keyword evidence="2" id="KW-0328">Glycosyltransferase</keyword>
<dbReference type="Pfam" id="PF00535">
    <property type="entry name" value="Glycos_transf_2"/>
    <property type="match status" value="1"/>
</dbReference>
<evidence type="ECO:0000256" key="3">
    <source>
        <dbReference type="ARBA" id="ARBA00022679"/>
    </source>
</evidence>
<name>T1AXY1_9ZZZZ</name>
<reference evidence="5" key="2">
    <citation type="journal article" date="2014" name="ISME J.">
        <title>Microbial stratification in low pH oxic and suboxic macroscopic growths along an acid mine drainage.</title>
        <authorList>
            <person name="Mendez-Garcia C."/>
            <person name="Mesa V."/>
            <person name="Sprenger R.R."/>
            <person name="Richter M."/>
            <person name="Diez M.S."/>
            <person name="Solano J."/>
            <person name="Bargiela R."/>
            <person name="Golyshina O.V."/>
            <person name="Manteca A."/>
            <person name="Ramos J.L."/>
            <person name="Gallego J.R."/>
            <person name="Llorente I."/>
            <person name="Martins Dos Santos V.A."/>
            <person name="Jensen O.N."/>
            <person name="Pelaez A.I."/>
            <person name="Sanchez J."/>
            <person name="Ferrer M."/>
        </authorList>
    </citation>
    <scope>NUCLEOTIDE SEQUENCE</scope>
</reference>
<accession>T1AXY1</accession>
<dbReference type="InterPro" id="IPR001173">
    <property type="entry name" value="Glyco_trans_2-like"/>
</dbReference>
<evidence type="ECO:0000256" key="1">
    <source>
        <dbReference type="ARBA" id="ARBA00006739"/>
    </source>
</evidence>
<dbReference type="InterPro" id="IPR029044">
    <property type="entry name" value="Nucleotide-diphossugar_trans"/>
</dbReference>
<feature type="domain" description="Glycosyltransferase 2-like" evidence="4">
    <location>
        <begin position="13"/>
        <end position="137"/>
    </location>
</feature>
<dbReference type="EC" id="2.-.-.-" evidence="5"/>
<sequence>MELSISLVVEGYPADLARCLDSLLLHAGKHPIEILAVDNDADEQTSRLLRQAAAQHAAITVFRADHRLGEGAARNVTVRAARGEAVLLLDTGVEAQGDYIAPILSALQDLGIGAVGRWGARSSDMREFYDSEEQAVDAIDGYCLALRRQRFSELGLLDERYRFYRMLDFNLCFSLRSAGLAQRRLPELPVMMH</sequence>
<dbReference type="Gene3D" id="3.90.550.10">
    <property type="entry name" value="Spore Coat Polysaccharide Biosynthesis Protein SpsA, Chain A"/>
    <property type="match status" value="1"/>
</dbReference>
<evidence type="ECO:0000313" key="5">
    <source>
        <dbReference type="EMBL" id="EQD61203.1"/>
    </source>
</evidence>